<proteinExistence type="predicted"/>
<gene>
    <name evidence="1" type="ORF">MNBD_GAMMA11-1515</name>
</gene>
<accession>A0A3B0WRG2</accession>
<dbReference type="AlphaFoldDB" id="A0A3B0WRG2"/>
<dbReference type="EMBL" id="UOFG01000042">
    <property type="protein sequence ID" value="VAW58608.1"/>
    <property type="molecule type" value="Genomic_DNA"/>
</dbReference>
<sequence length="148" mass="16891">MRYKTIASILLTSSFIYSCNQPKLEHPEPDIIKSVEINLTEISTDPDYGYDMKKPVEVGGIAEKKGHKNQYTYLRQLAGPNGESLSFHRKGLCCIFKTDNGHRGLGFLDIWEIKITASDKTKKIYLNSYNYDTPKSPLGFRIKKVKKN</sequence>
<protein>
    <recommendedName>
        <fullName evidence="2">2-dehydro-3-deoxyphosphooctonate aldolase</fullName>
    </recommendedName>
</protein>
<organism evidence="1">
    <name type="scientific">hydrothermal vent metagenome</name>
    <dbReference type="NCBI Taxonomy" id="652676"/>
    <lineage>
        <taxon>unclassified sequences</taxon>
        <taxon>metagenomes</taxon>
        <taxon>ecological metagenomes</taxon>
    </lineage>
</organism>
<dbReference type="PROSITE" id="PS51257">
    <property type="entry name" value="PROKAR_LIPOPROTEIN"/>
    <property type="match status" value="1"/>
</dbReference>
<reference evidence="1" key="1">
    <citation type="submission" date="2018-06" db="EMBL/GenBank/DDBJ databases">
        <authorList>
            <person name="Zhirakovskaya E."/>
        </authorList>
    </citation>
    <scope>NUCLEOTIDE SEQUENCE</scope>
</reference>
<name>A0A3B0WRG2_9ZZZZ</name>
<evidence type="ECO:0008006" key="2">
    <source>
        <dbReference type="Google" id="ProtNLM"/>
    </source>
</evidence>
<evidence type="ECO:0000313" key="1">
    <source>
        <dbReference type="EMBL" id="VAW58608.1"/>
    </source>
</evidence>